<sequence length="481" mass="54359">MSLFSPDLPPFIAQQVTCVYPLTDRYGALPRTFYYCLLAACFVTQHHGWMNKVFLGASYTYAATAAIHTFVLRARQSPVSPGEWVDIPLVSNATYNSTVMSAFKAKYPRLVTNSQNVWVQPASMDLDVDALLAITVTGFLVVLPMQCWSSAVRGNRLRYLLVSIWSAIMFAGAVCSLLLWPRLFNTLPQYSFCIPPAVGMSLKENMQNPGWNSRVWHGNWNSTIWSIFTDTGTLTELGELCFNPCFNTTSALRVPSRLTATMQMEDSGRFTDVHSTWDHLADDEYRRQLVYNAIFVTVACNVFLLLVTVVPSVTNIPVHQPKRLWREHQAIWSSIMDHARNAFSLSTSARAWTSRARLCLDLLILCVLVFAMVASPVVLILVIVWIEGFIRKDLVSGAYFAVNQWGPLTQFAFVLVAAMIMKLRYRFAARSDIESEIRRTEGHLKKLYGILNTQSGDRNDEQNDVVIDEARQIEVQPEKQV</sequence>
<gene>
    <name evidence="2" type="ORF">EDD36DRAFT_189149</name>
</gene>
<name>A0AAN6E0D3_9EURO</name>
<evidence type="ECO:0000313" key="2">
    <source>
        <dbReference type="EMBL" id="KAI1615448.1"/>
    </source>
</evidence>
<keyword evidence="3" id="KW-1185">Reference proteome</keyword>
<keyword evidence="1" id="KW-1133">Transmembrane helix</keyword>
<dbReference type="EMBL" id="MU404352">
    <property type="protein sequence ID" value="KAI1615448.1"/>
    <property type="molecule type" value="Genomic_DNA"/>
</dbReference>
<protein>
    <submittedName>
        <fullName evidence="2">Uncharacterized protein</fullName>
    </submittedName>
</protein>
<evidence type="ECO:0000256" key="1">
    <source>
        <dbReference type="SAM" id="Phobius"/>
    </source>
</evidence>
<feature type="transmembrane region" description="Helical" evidence="1">
    <location>
        <begin position="130"/>
        <end position="148"/>
    </location>
</feature>
<evidence type="ECO:0000313" key="3">
    <source>
        <dbReference type="Proteomes" id="UP001203852"/>
    </source>
</evidence>
<comment type="caution">
    <text evidence="2">The sequence shown here is derived from an EMBL/GenBank/DDBJ whole genome shotgun (WGS) entry which is preliminary data.</text>
</comment>
<reference evidence="2" key="1">
    <citation type="journal article" date="2022" name="bioRxiv">
        <title>Deciphering the potential niche of two novel black yeast fungi from a biological soil crust based on their genomes, phenotypes, and melanin regulation.</title>
        <authorList>
            <consortium name="DOE Joint Genome Institute"/>
            <person name="Carr E.C."/>
            <person name="Barton Q."/>
            <person name="Grambo S."/>
            <person name="Sullivan M."/>
            <person name="Renfro C.M."/>
            <person name="Kuo A."/>
            <person name="Pangilinan J."/>
            <person name="Lipzen A."/>
            <person name="Keymanesh K."/>
            <person name="Savage E."/>
            <person name="Barry K."/>
            <person name="Grigoriev I.V."/>
            <person name="Riekhof W.R."/>
            <person name="Harris S.S."/>
        </authorList>
    </citation>
    <scope>NUCLEOTIDE SEQUENCE</scope>
    <source>
        <strain evidence="2">JF 03-4F</strain>
    </source>
</reference>
<dbReference type="AlphaFoldDB" id="A0AAN6E0D3"/>
<keyword evidence="1" id="KW-0472">Membrane</keyword>
<feature type="transmembrane region" description="Helical" evidence="1">
    <location>
        <begin position="160"/>
        <end position="180"/>
    </location>
</feature>
<dbReference type="Proteomes" id="UP001203852">
    <property type="component" value="Unassembled WGS sequence"/>
</dbReference>
<proteinExistence type="predicted"/>
<feature type="transmembrane region" description="Helical" evidence="1">
    <location>
        <begin position="362"/>
        <end position="386"/>
    </location>
</feature>
<accession>A0AAN6E0D3</accession>
<keyword evidence="1" id="KW-0812">Transmembrane</keyword>
<organism evidence="2 3">
    <name type="scientific">Exophiala viscosa</name>
    <dbReference type="NCBI Taxonomy" id="2486360"/>
    <lineage>
        <taxon>Eukaryota</taxon>
        <taxon>Fungi</taxon>
        <taxon>Dikarya</taxon>
        <taxon>Ascomycota</taxon>
        <taxon>Pezizomycotina</taxon>
        <taxon>Eurotiomycetes</taxon>
        <taxon>Chaetothyriomycetidae</taxon>
        <taxon>Chaetothyriales</taxon>
        <taxon>Herpotrichiellaceae</taxon>
        <taxon>Exophiala</taxon>
    </lineage>
</organism>
<feature type="transmembrane region" description="Helical" evidence="1">
    <location>
        <begin position="398"/>
        <end position="421"/>
    </location>
</feature>
<feature type="transmembrane region" description="Helical" evidence="1">
    <location>
        <begin position="289"/>
        <end position="313"/>
    </location>
</feature>